<dbReference type="HOGENOM" id="CLU_3137191_0_0_6"/>
<keyword evidence="2" id="KW-1185">Reference proteome</keyword>
<dbReference type="AlphaFoldDB" id="A0A098G713"/>
<organism evidence="1 2">
    <name type="scientific">Legionella fallonii LLAP-10</name>
    <dbReference type="NCBI Taxonomy" id="1212491"/>
    <lineage>
        <taxon>Bacteria</taxon>
        <taxon>Pseudomonadati</taxon>
        <taxon>Pseudomonadota</taxon>
        <taxon>Gammaproteobacteria</taxon>
        <taxon>Legionellales</taxon>
        <taxon>Legionellaceae</taxon>
        <taxon>Legionella</taxon>
    </lineage>
</organism>
<gene>
    <name evidence="1" type="ORF">LFA_4021</name>
</gene>
<accession>A0A098G713</accession>
<dbReference type="KEGG" id="lfa:LFA_4021"/>
<evidence type="ECO:0000313" key="1">
    <source>
        <dbReference type="EMBL" id="CEG57769.1"/>
    </source>
</evidence>
<name>A0A098G713_9GAMM</name>
<evidence type="ECO:0000313" key="2">
    <source>
        <dbReference type="Proteomes" id="UP000032430"/>
    </source>
</evidence>
<sequence>MRGAFIKHYGTLKADIVLFNCLLAKKDESIYVGGGEQWSTRPRAIQIKI</sequence>
<proteinExistence type="predicted"/>
<dbReference type="EMBL" id="LN614827">
    <property type="protein sequence ID" value="CEG57769.1"/>
    <property type="molecule type" value="Genomic_DNA"/>
</dbReference>
<dbReference type="Proteomes" id="UP000032430">
    <property type="component" value="Chromosome I"/>
</dbReference>
<reference evidence="2" key="1">
    <citation type="submission" date="2014-09" db="EMBL/GenBank/DDBJ databases">
        <authorList>
            <person name="Gomez-Valero L."/>
        </authorList>
    </citation>
    <scope>NUCLEOTIDE SEQUENCE [LARGE SCALE GENOMIC DNA]</scope>
    <source>
        <strain evidence="2">ATCC700992</strain>
    </source>
</reference>
<protein>
    <submittedName>
        <fullName evidence="1">Uncharacterized protein</fullName>
    </submittedName>
</protein>